<feature type="non-terminal residue" evidence="1">
    <location>
        <position position="1"/>
    </location>
</feature>
<evidence type="ECO:0000313" key="2">
    <source>
        <dbReference type="Proteomes" id="UP000799428"/>
    </source>
</evidence>
<name>A0A6G1KID6_9PLEO</name>
<sequence length="85" mass="9775">YIATVCGHPLHPEHLDVDYCPVCQVTMCLQLQDAIAKVWMEEGGSRTGKYFALRSGFRRAKVELLDKMVDLQKLSVLEQEWDRAH</sequence>
<organism evidence="1 2">
    <name type="scientific">Pleomassaria siparia CBS 279.74</name>
    <dbReference type="NCBI Taxonomy" id="1314801"/>
    <lineage>
        <taxon>Eukaryota</taxon>
        <taxon>Fungi</taxon>
        <taxon>Dikarya</taxon>
        <taxon>Ascomycota</taxon>
        <taxon>Pezizomycotina</taxon>
        <taxon>Dothideomycetes</taxon>
        <taxon>Pleosporomycetidae</taxon>
        <taxon>Pleosporales</taxon>
        <taxon>Pleomassariaceae</taxon>
        <taxon>Pleomassaria</taxon>
    </lineage>
</organism>
<accession>A0A6G1KID6</accession>
<evidence type="ECO:0000313" key="1">
    <source>
        <dbReference type="EMBL" id="KAF2712594.1"/>
    </source>
</evidence>
<keyword evidence="2" id="KW-1185">Reference proteome</keyword>
<protein>
    <submittedName>
        <fullName evidence="1">Uncharacterized protein</fullName>
    </submittedName>
</protein>
<dbReference type="EMBL" id="MU005766">
    <property type="protein sequence ID" value="KAF2712594.1"/>
    <property type="molecule type" value="Genomic_DNA"/>
</dbReference>
<gene>
    <name evidence="1" type="ORF">K504DRAFT_338695</name>
</gene>
<dbReference type="Proteomes" id="UP000799428">
    <property type="component" value="Unassembled WGS sequence"/>
</dbReference>
<proteinExistence type="predicted"/>
<dbReference type="OrthoDB" id="3686512at2759"/>
<feature type="non-terminal residue" evidence="1">
    <location>
        <position position="85"/>
    </location>
</feature>
<reference evidence="1" key="1">
    <citation type="journal article" date="2020" name="Stud. Mycol.">
        <title>101 Dothideomycetes genomes: a test case for predicting lifestyles and emergence of pathogens.</title>
        <authorList>
            <person name="Haridas S."/>
            <person name="Albert R."/>
            <person name="Binder M."/>
            <person name="Bloem J."/>
            <person name="Labutti K."/>
            <person name="Salamov A."/>
            <person name="Andreopoulos B."/>
            <person name="Baker S."/>
            <person name="Barry K."/>
            <person name="Bills G."/>
            <person name="Bluhm B."/>
            <person name="Cannon C."/>
            <person name="Castanera R."/>
            <person name="Culley D."/>
            <person name="Daum C."/>
            <person name="Ezra D."/>
            <person name="Gonzalez J."/>
            <person name="Henrissat B."/>
            <person name="Kuo A."/>
            <person name="Liang C."/>
            <person name="Lipzen A."/>
            <person name="Lutzoni F."/>
            <person name="Magnuson J."/>
            <person name="Mondo S."/>
            <person name="Nolan M."/>
            <person name="Ohm R."/>
            <person name="Pangilinan J."/>
            <person name="Park H.-J."/>
            <person name="Ramirez L."/>
            <person name="Alfaro M."/>
            <person name="Sun H."/>
            <person name="Tritt A."/>
            <person name="Yoshinaga Y."/>
            <person name="Zwiers L.-H."/>
            <person name="Turgeon B."/>
            <person name="Goodwin S."/>
            <person name="Spatafora J."/>
            <person name="Crous P."/>
            <person name="Grigoriev I."/>
        </authorList>
    </citation>
    <scope>NUCLEOTIDE SEQUENCE</scope>
    <source>
        <strain evidence="1">CBS 279.74</strain>
    </source>
</reference>
<dbReference type="AlphaFoldDB" id="A0A6G1KID6"/>